<evidence type="ECO:0000313" key="3">
    <source>
        <dbReference type="Proteomes" id="UP001279734"/>
    </source>
</evidence>
<dbReference type="EMBL" id="BSYO01000018">
    <property type="protein sequence ID" value="GMH17503.1"/>
    <property type="molecule type" value="Genomic_DNA"/>
</dbReference>
<dbReference type="AlphaFoldDB" id="A0AAD3XUA2"/>
<comment type="caution">
    <text evidence="2">The sequence shown here is derived from an EMBL/GenBank/DDBJ whole genome shotgun (WGS) entry which is preliminary data.</text>
</comment>
<evidence type="ECO:0000313" key="2">
    <source>
        <dbReference type="EMBL" id="GMH17503.1"/>
    </source>
</evidence>
<organism evidence="2 3">
    <name type="scientific">Nepenthes gracilis</name>
    <name type="common">Slender pitcher plant</name>
    <dbReference type="NCBI Taxonomy" id="150966"/>
    <lineage>
        <taxon>Eukaryota</taxon>
        <taxon>Viridiplantae</taxon>
        <taxon>Streptophyta</taxon>
        <taxon>Embryophyta</taxon>
        <taxon>Tracheophyta</taxon>
        <taxon>Spermatophyta</taxon>
        <taxon>Magnoliopsida</taxon>
        <taxon>eudicotyledons</taxon>
        <taxon>Gunneridae</taxon>
        <taxon>Pentapetalae</taxon>
        <taxon>Caryophyllales</taxon>
        <taxon>Nepenthaceae</taxon>
        <taxon>Nepenthes</taxon>
    </lineage>
</organism>
<protein>
    <submittedName>
        <fullName evidence="2">Uncharacterized protein</fullName>
    </submittedName>
</protein>
<keyword evidence="3" id="KW-1185">Reference proteome</keyword>
<feature type="compositionally biased region" description="Basic and acidic residues" evidence="1">
    <location>
        <begin position="76"/>
        <end position="93"/>
    </location>
</feature>
<feature type="region of interest" description="Disordered" evidence="1">
    <location>
        <begin position="29"/>
        <end position="93"/>
    </location>
</feature>
<reference evidence="2" key="1">
    <citation type="submission" date="2023-05" db="EMBL/GenBank/DDBJ databases">
        <title>Nepenthes gracilis genome sequencing.</title>
        <authorList>
            <person name="Fukushima K."/>
        </authorList>
    </citation>
    <scope>NUCLEOTIDE SEQUENCE</scope>
    <source>
        <strain evidence="2">SING2019-196</strain>
    </source>
</reference>
<proteinExistence type="predicted"/>
<dbReference type="Proteomes" id="UP001279734">
    <property type="component" value="Unassembled WGS sequence"/>
</dbReference>
<evidence type="ECO:0000256" key="1">
    <source>
        <dbReference type="SAM" id="MobiDB-lite"/>
    </source>
</evidence>
<name>A0AAD3XUA2_NEPGR</name>
<gene>
    <name evidence="2" type="ORF">Nepgr_019344</name>
</gene>
<sequence>MKPFRSQVEMQGGNNNTYLAKVGRIQGARMGLPSENHKTRRCQTVKTTDEEPSDLKVALHHSSGPTEEVIASCDPIKGDNHLTGRETDAIKAS</sequence>
<accession>A0AAD3XUA2</accession>